<keyword evidence="2 3" id="KW-0560">Oxidoreductase</keyword>
<dbReference type="SUPFAM" id="SSF51735">
    <property type="entry name" value="NAD(P)-binding Rossmann-fold domains"/>
    <property type="match status" value="1"/>
</dbReference>
<dbReference type="Proteomes" id="UP001519343">
    <property type="component" value="Unassembled WGS sequence"/>
</dbReference>
<dbReference type="InterPro" id="IPR036291">
    <property type="entry name" value="NAD(P)-bd_dom_sf"/>
</dbReference>
<dbReference type="PRINTS" id="PR00081">
    <property type="entry name" value="GDHRDH"/>
</dbReference>
<dbReference type="NCBIfam" id="NF005559">
    <property type="entry name" value="PRK07231.1"/>
    <property type="match status" value="1"/>
</dbReference>
<dbReference type="PROSITE" id="PS00061">
    <property type="entry name" value="ADH_SHORT"/>
    <property type="match status" value="1"/>
</dbReference>
<organism evidence="3 4">
    <name type="scientific">Ammoniphilus resinae</name>
    <dbReference type="NCBI Taxonomy" id="861532"/>
    <lineage>
        <taxon>Bacteria</taxon>
        <taxon>Bacillati</taxon>
        <taxon>Bacillota</taxon>
        <taxon>Bacilli</taxon>
        <taxon>Bacillales</taxon>
        <taxon>Paenibacillaceae</taxon>
        <taxon>Aneurinibacillus group</taxon>
        <taxon>Ammoniphilus</taxon>
    </lineage>
</organism>
<comment type="caution">
    <text evidence="3">The sequence shown here is derived from an EMBL/GenBank/DDBJ whole genome shotgun (WGS) entry which is preliminary data.</text>
</comment>
<gene>
    <name evidence="3" type="ORF">J2Z37_001414</name>
</gene>
<dbReference type="PANTHER" id="PTHR42760">
    <property type="entry name" value="SHORT-CHAIN DEHYDROGENASES/REDUCTASES FAMILY MEMBER"/>
    <property type="match status" value="1"/>
</dbReference>
<dbReference type="PANTHER" id="PTHR42760:SF115">
    <property type="entry name" value="3-OXOACYL-[ACYL-CARRIER-PROTEIN] REDUCTASE FABG"/>
    <property type="match status" value="1"/>
</dbReference>
<sequence>MQKINLQGKVALVTGGSAGIGFSIAEAYCNSGCSVAITARREEALRDAEAKLKESYPDVEVFTVVSDASNVSDIRNMVSKVIERFGRIDILVNNAGTNVLNYALDVTEEEWDRVMNLNQKGLFFCCQEVGKHMVKQGNGKIINIASQMGLVGLYKRAAYCTSKGGVVQLTKVLGIEWAPYNIQVNSIAPTFVETPLTKPILADKEFYDDVIRRIPMGKVAQPEDVAGAALYLASDMSNFVTGHTLPVDGGWVAW</sequence>
<proteinExistence type="inferred from homology"/>
<dbReference type="Gene3D" id="3.40.50.720">
    <property type="entry name" value="NAD(P)-binding Rossmann-like Domain"/>
    <property type="match status" value="1"/>
</dbReference>
<protein>
    <submittedName>
        <fullName evidence="3">2-deoxy-D-gluconate 3-dehydrogenase</fullName>
        <ecNumber evidence="3">1.1.1.125</ecNumber>
    </submittedName>
</protein>
<evidence type="ECO:0000256" key="1">
    <source>
        <dbReference type="ARBA" id="ARBA00006484"/>
    </source>
</evidence>
<dbReference type="InterPro" id="IPR020904">
    <property type="entry name" value="Sc_DH/Rdtase_CS"/>
</dbReference>
<evidence type="ECO:0000313" key="3">
    <source>
        <dbReference type="EMBL" id="MBP1931417.1"/>
    </source>
</evidence>
<reference evidence="3 4" key="1">
    <citation type="submission" date="2021-03" db="EMBL/GenBank/DDBJ databases">
        <title>Genomic Encyclopedia of Type Strains, Phase IV (KMG-IV): sequencing the most valuable type-strain genomes for metagenomic binning, comparative biology and taxonomic classification.</title>
        <authorList>
            <person name="Goeker M."/>
        </authorList>
    </citation>
    <scope>NUCLEOTIDE SEQUENCE [LARGE SCALE GENOMIC DNA]</scope>
    <source>
        <strain evidence="3 4">DSM 24738</strain>
    </source>
</reference>
<dbReference type="EC" id="1.1.1.125" evidence="3"/>
<evidence type="ECO:0000313" key="4">
    <source>
        <dbReference type="Proteomes" id="UP001519343"/>
    </source>
</evidence>
<keyword evidence="4" id="KW-1185">Reference proteome</keyword>
<comment type="similarity">
    <text evidence="1">Belongs to the short-chain dehydrogenases/reductases (SDR) family.</text>
</comment>
<name>A0ABS4GMY6_9BACL</name>
<dbReference type="PRINTS" id="PR00080">
    <property type="entry name" value="SDRFAMILY"/>
</dbReference>
<dbReference type="InterPro" id="IPR002347">
    <property type="entry name" value="SDR_fam"/>
</dbReference>
<accession>A0ABS4GMY6</accession>
<dbReference type="Pfam" id="PF13561">
    <property type="entry name" value="adh_short_C2"/>
    <property type="match status" value="1"/>
</dbReference>
<evidence type="ECO:0000256" key="2">
    <source>
        <dbReference type="ARBA" id="ARBA00023002"/>
    </source>
</evidence>
<dbReference type="EMBL" id="JAGGKT010000002">
    <property type="protein sequence ID" value="MBP1931417.1"/>
    <property type="molecule type" value="Genomic_DNA"/>
</dbReference>
<dbReference type="GO" id="GO:0008678">
    <property type="term" value="F:2-deoxy-D-gluconate 3-dehydrogenase activity"/>
    <property type="evidence" value="ECO:0007669"/>
    <property type="project" value="UniProtKB-EC"/>
</dbReference>
<dbReference type="RefSeq" id="WP_209809481.1">
    <property type="nucleotide sequence ID" value="NZ_JAGGKT010000002.1"/>
</dbReference>